<proteinExistence type="predicted"/>
<accession>A0A1Y3E7V7</accession>
<sequence length="113" mass="12693">MISSGGKVLLVKLSRNSIITDKVADDEEVTSMMIQLLLIVNIQNSNSREWNRLKEIFSGDELANFRSRRCSRCAGGCRILLYEFAGELVKCPAEPERHAAFWTLWGNGMASKV</sequence>
<dbReference type="Proteomes" id="UP000243006">
    <property type="component" value="Unassembled WGS sequence"/>
</dbReference>
<reference evidence="1 2" key="1">
    <citation type="submission" date="2015-04" db="EMBL/GenBank/DDBJ databases">
        <title>Draft genome of the roundworm Trichinella nativa.</title>
        <authorList>
            <person name="Mitreva M."/>
        </authorList>
    </citation>
    <scope>NUCLEOTIDE SEQUENCE [LARGE SCALE GENOMIC DNA]</scope>
    <source>
        <strain evidence="1 2">ISS45</strain>
    </source>
</reference>
<evidence type="ECO:0000313" key="1">
    <source>
        <dbReference type="EMBL" id="OUC39916.1"/>
    </source>
</evidence>
<comment type="caution">
    <text evidence="1">The sequence shown here is derived from an EMBL/GenBank/DDBJ whole genome shotgun (WGS) entry which is preliminary data.</text>
</comment>
<dbReference type="EMBL" id="LVZM01023550">
    <property type="protein sequence ID" value="OUC39916.1"/>
    <property type="molecule type" value="Genomic_DNA"/>
</dbReference>
<dbReference type="AlphaFoldDB" id="A0A1Y3E7V7"/>
<gene>
    <name evidence="1" type="ORF">D917_04499</name>
</gene>
<protein>
    <submittedName>
        <fullName evidence="1">Uncharacterized protein</fullName>
    </submittedName>
</protein>
<evidence type="ECO:0000313" key="2">
    <source>
        <dbReference type="Proteomes" id="UP000243006"/>
    </source>
</evidence>
<organism evidence="1 2">
    <name type="scientific">Trichinella nativa</name>
    <dbReference type="NCBI Taxonomy" id="6335"/>
    <lineage>
        <taxon>Eukaryota</taxon>
        <taxon>Metazoa</taxon>
        <taxon>Ecdysozoa</taxon>
        <taxon>Nematoda</taxon>
        <taxon>Enoplea</taxon>
        <taxon>Dorylaimia</taxon>
        <taxon>Trichinellida</taxon>
        <taxon>Trichinellidae</taxon>
        <taxon>Trichinella</taxon>
    </lineage>
</organism>
<name>A0A1Y3E7V7_9BILA</name>